<dbReference type="InterPro" id="IPR029058">
    <property type="entry name" value="AB_hydrolase_fold"/>
</dbReference>
<dbReference type="InterPro" id="IPR050466">
    <property type="entry name" value="Carboxylest/Gibb_receptor"/>
</dbReference>
<dbReference type="PANTHER" id="PTHR23024:SF113">
    <property type="entry name" value="CARBOXYLESTERASE 8-RELATED"/>
    <property type="match status" value="1"/>
</dbReference>
<dbReference type="Pfam" id="PF07859">
    <property type="entry name" value="Abhydrolase_3"/>
    <property type="match status" value="1"/>
</dbReference>
<accession>A0AAD6EML2</accession>
<name>A0AAD6EML2_9POAL</name>
<evidence type="ECO:0000259" key="2">
    <source>
        <dbReference type="Pfam" id="PF07859"/>
    </source>
</evidence>
<organism evidence="3 4">
    <name type="scientific">Rhynchospora tenuis</name>
    <dbReference type="NCBI Taxonomy" id="198213"/>
    <lineage>
        <taxon>Eukaryota</taxon>
        <taxon>Viridiplantae</taxon>
        <taxon>Streptophyta</taxon>
        <taxon>Embryophyta</taxon>
        <taxon>Tracheophyta</taxon>
        <taxon>Spermatophyta</taxon>
        <taxon>Magnoliopsida</taxon>
        <taxon>Liliopsida</taxon>
        <taxon>Poales</taxon>
        <taxon>Cyperaceae</taxon>
        <taxon>Cyperoideae</taxon>
        <taxon>Rhynchosporeae</taxon>
        <taxon>Rhynchospora</taxon>
    </lineage>
</organism>
<dbReference type="Gene3D" id="3.40.50.1820">
    <property type="entry name" value="alpha/beta hydrolase"/>
    <property type="match status" value="1"/>
</dbReference>
<evidence type="ECO:0000313" key="4">
    <source>
        <dbReference type="Proteomes" id="UP001210211"/>
    </source>
</evidence>
<keyword evidence="4" id="KW-1185">Reference proteome</keyword>
<dbReference type="GO" id="GO:0016787">
    <property type="term" value="F:hydrolase activity"/>
    <property type="evidence" value="ECO:0007669"/>
    <property type="project" value="InterPro"/>
</dbReference>
<evidence type="ECO:0000313" key="3">
    <source>
        <dbReference type="EMBL" id="KAJ3690045.1"/>
    </source>
</evidence>
<evidence type="ECO:0000256" key="1">
    <source>
        <dbReference type="SAM" id="MobiDB-lite"/>
    </source>
</evidence>
<feature type="domain" description="Alpha/beta hydrolase fold-3" evidence="2">
    <location>
        <begin position="74"/>
        <end position="291"/>
    </location>
</feature>
<feature type="region of interest" description="Disordered" evidence="1">
    <location>
        <begin position="28"/>
        <end position="48"/>
    </location>
</feature>
<protein>
    <recommendedName>
        <fullName evidence="2">Alpha/beta hydrolase fold-3 domain-containing protein</fullName>
    </recommendedName>
</protein>
<gene>
    <name evidence="3" type="ORF">LUZ61_019209</name>
</gene>
<comment type="caution">
    <text evidence="3">The sequence shown here is derived from an EMBL/GenBank/DDBJ whole genome shotgun (WGS) entry which is preliminary data.</text>
</comment>
<dbReference type="SUPFAM" id="SSF53474">
    <property type="entry name" value="alpha/beta-Hydrolases"/>
    <property type="match status" value="1"/>
</dbReference>
<sequence length="328" mass="35537">MDPYKVLGLTLNQDGTISRSSPVPLSPAFPDGESLPDSTTTVSSKDVPLNPSHNTTVRLFLPNSLPHSKSLPLIIYFHGGGFVLFHAASAPFHASCVHLAASLPAIVASVDYRLAPEHRLPAAFDDARDALRWAQSAVASDPWVRDFADPTKFFLMGSSAGATICYHVALDLISSKLDLSPLHLSGLILNQPYFGGIERTASELTFANDKIIPLLANDLLWELALPVGSDRDHEYCNVVAKEAKDVKFLPPCLVRGHNGDPLFDRQNVFVEMLKRAGLTVVAKMGSPGHHGIELFNPEKATEMATDVKNFVYGGVEIGTPGTRPEHKL</sequence>
<dbReference type="AlphaFoldDB" id="A0AAD6EML2"/>
<reference evidence="3 4" key="1">
    <citation type="journal article" date="2022" name="Cell">
        <title>Repeat-based holocentromeres influence genome architecture and karyotype evolution.</title>
        <authorList>
            <person name="Hofstatter P.G."/>
            <person name="Thangavel G."/>
            <person name="Lux T."/>
            <person name="Neumann P."/>
            <person name="Vondrak T."/>
            <person name="Novak P."/>
            <person name="Zhang M."/>
            <person name="Costa L."/>
            <person name="Castellani M."/>
            <person name="Scott A."/>
            <person name="Toegelov H."/>
            <person name="Fuchs J."/>
            <person name="Mata-Sucre Y."/>
            <person name="Dias Y."/>
            <person name="Vanzela A.L.L."/>
            <person name="Huettel B."/>
            <person name="Almeida C.C.S."/>
            <person name="Simkova H."/>
            <person name="Souza G."/>
            <person name="Pedrosa-Harand A."/>
            <person name="Macas J."/>
            <person name="Mayer K.F.X."/>
            <person name="Houben A."/>
            <person name="Marques A."/>
        </authorList>
    </citation>
    <scope>NUCLEOTIDE SEQUENCE [LARGE SCALE GENOMIC DNA]</scope>
    <source>
        <strain evidence="3">RhyTen1mFocal</strain>
    </source>
</reference>
<dbReference type="Proteomes" id="UP001210211">
    <property type="component" value="Unassembled WGS sequence"/>
</dbReference>
<dbReference type="EMBL" id="JAMRDG010000002">
    <property type="protein sequence ID" value="KAJ3690045.1"/>
    <property type="molecule type" value="Genomic_DNA"/>
</dbReference>
<dbReference type="PANTHER" id="PTHR23024">
    <property type="entry name" value="ARYLACETAMIDE DEACETYLASE"/>
    <property type="match status" value="1"/>
</dbReference>
<proteinExistence type="predicted"/>
<dbReference type="InterPro" id="IPR013094">
    <property type="entry name" value="AB_hydrolase_3"/>
</dbReference>